<dbReference type="EMBL" id="MU251457">
    <property type="protein sequence ID" value="KAG9234625.1"/>
    <property type="molecule type" value="Genomic_DNA"/>
</dbReference>
<evidence type="ECO:0000256" key="1">
    <source>
        <dbReference type="SAM" id="MobiDB-lite"/>
    </source>
</evidence>
<protein>
    <submittedName>
        <fullName evidence="2">Uncharacterized protein</fullName>
    </submittedName>
</protein>
<name>A0A9P7YJC0_9HELO</name>
<comment type="caution">
    <text evidence="2">The sequence shown here is derived from an EMBL/GenBank/DDBJ whole genome shotgun (WGS) entry which is preliminary data.</text>
</comment>
<reference evidence="2" key="1">
    <citation type="journal article" date="2021" name="IMA Fungus">
        <title>Genomic characterization of three marine fungi, including Emericellopsis atlantica sp. nov. with signatures of a generalist lifestyle and marine biomass degradation.</title>
        <authorList>
            <person name="Hagestad O.C."/>
            <person name="Hou L."/>
            <person name="Andersen J.H."/>
            <person name="Hansen E.H."/>
            <person name="Altermark B."/>
            <person name="Li C."/>
            <person name="Kuhnert E."/>
            <person name="Cox R.J."/>
            <person name="Crous P.W."/>
            <person name="Spatafora J.W."/>
            <person name="Lail K."/>
            <person name="Amirebrahimi M."/>
            <person name="Lipzen A."/>
            <person name="Pangilinan J."/>
            <person name="Andreopoulos W."/>
            <person name="Hayes R.D."/>
            <person name="Ng V."/>
            <person name="Grigoriev I.V."/>
            <person name="Jackson S.A."/>
            <person name="Sutton T.D.S."/>
            <person name="Dobson A.D.W."/>
            <person name="Rama T."/>
        </authorList>
    </citation>
    <scope>NUCLEOTIDE SEQUENCE</scope>
    <source>
        <strain evidence="2">TRa018bII</strain>
    </source>
</reference>
<dbReference type="OrthoDB" id="273230at2759"/>
<sequence>MISLRSTPARKTAAVVCARCISSSPRTFTNQCRRSIAKLPSPTTPRPTHLRTSLPSTRTYATKSSADSLIEHIQDQYATAKDEFEIATEETEKKSVYGADDRVAAREELNRLKQMYDDAVEGESGEEVKRRVGARIRELDNAVQALERSAHED</sequence>
<organism evidence="2 3">
    <name type="scientific">Amylocarpus encephaloides</name>
    <dbReference type="NCBI Taxonomy" id="45428"/>
    <lineage>
        <taxon>Eukaryota</taxon>
        <taxon>Fungi</taxon>
        <taxon>Dikarya</taxon>
        <taxon>Ascomycota</taxon>
        <taxon>Pezizomycotina</taxon>
        <taxon>Leotiomycetes</taxon>
        <taxon>Helotiales</taxon>
        <taxon>Helotiales incertae sedis</taxon>
        <taxon>Amylocarpus</taxon>
    </lineage>
</organism>
<accession>A0A9P7YJC0</accession>
<gene>
    <name evidence="2" type="ORF">BJ875DRAFT_484018</name>
</gene>
<dbReference type="Proteomes" id="UP000824998">
    <property type="component" value="Unassembled WGS sequence"/>
</dbReference>
<feature type="region of interest" description="Disordered" evidence="1">
    <location>
        <begin position="39"/>
        <end position="61"/>
    </location>
</feature>
<evidence type="ECO:0000313" key="3">
    <source>
        <dbReference type="Proteomes" id="UP000824998"/>
    </source>
</evidence>
<feature type="compositionally biased region" description="Polar residues" evidence="1">
    <location>
        <begin position="50"/>
        <end position="61"/>
    </location>
</feature>
<evidence type="ECO:0000313" key="2">
    <source>
        <dbReference type="EMBL" id="KAG9234625.1"/>
    </source>
</evidence>
<keyword evidence="3" id="KW-1185">Reference proteome</keyword>
<proteinExistence type="predicted"/>
<dbReference type="AlphaFoldDB" id="A0A9P7YJC0"/>